<reference evidence="7 8" key="1">
    <citation type="submission" date="2014-03" db="EMBL/GenBank/DDBJ databases">
        <title>Genomics of Bifidobacteria.</title>
        <authorList>
            <person name="Ventura M."/>
            <person name="Milani C."/>
            <person name="Lugli G.A."/>
        </authorList>
    </citation>
    <scope>NUCLEOTIDE SEQUENCE [LARGE SCALE GENOMIC DNA]</scope>
    <source>
        <strain evidence="7 8">LMG 21589</strain>
    </source>
</reference>
<evidence type="ECO:0000313" key="7">
    <source>
        <dbReference type="EMBL" id="KFI95489.1"/>
    </source>
</evidence>
<feature type="transmembrane region" description="Helical" evidence="6">
    <location>
        <begin position="388"/>
        <end position="407"/>
    </location>
</feature>
<evidence type="ECO:0000256" key="4">
    <source>
        <dbReference type="ARBA" id="ARBA00022989"/>
    </source>
</evidence>
<evidence type="ECO:0000313" key="8">
    <source>
        <dbReference type="Proteomes" id="UP000029033"/>
    </source>
</evidence>
<organism evidence="7 8">
    <name type="scientific">Bifidobacterium scardovii</name>
    <dbReference type="NCBI Taxonomy" id="158787"/>
    <lineage>
        <taxon>Bacteria</taxon>
        <taxon>Bacillati</taxon>
        <taxon>Actinomycetota</taxon>
        <taxon>Actinomycetes</taxon>
        <taxon>Bifidobacteriales</taxon>
        <taxon>Bifidobacteriaceae</taxon>
        <taxon>Bifidobacterium</taxon>
    </lineage>
</organism>
<proteinExistence type="predicted"/>
<dbReference type="InterPro" id="IPR011701">
    <property type="entry name" value="MFS"/>
</dbReference>
<feature type="transmembrane region" description="Helical" evidence="6">
    <location>
        <begin position="353"/>
        <end position="376"/>
    </location>
</feature>
<feature type="transmembrane region" description="Helical" evidence="6">
    <location>
        <begin position="98"/>
        <end position="116"/>
    </location>
</feature>
<dbReference type="RefSeq" id="WP_051923119.1">
    <property type="nucleotide sequence ID" value="NZ_CAUPKV010000001.1"/>
</dbReference>
<keyword evidence="4 6" id="KW-1133">Transmembrane helix</keyword>
<dbReference type="STRING" id="158787.BSCA_0520"/>
<keyword evidence="8" id="KW-1185">Reference proteome</keyword>
<feature type="transmembrane region" description="Helical" evidence="6">
    <location>
        <begin position="261"/>
        <end position="283"/>
    </location>
</feature>
<evidence type="ECO:0000256" key="1">
    <source>
        <dbReference type="ARBA" id="ARBA00004651"/>
    </source>
</evidence>
<comment type="caution">
    <text evidence="7">The sequence shown here is derived from an EMBL/GenBank/DDBJ whole genome shotgun (WGS) entry which is preliminary data.</text>
</comment>
<comment type="subcellular location">
    <subcellularLocation>
        <location evidence="1">Cell membrane</location>
        <topology evidence="1">Multi-pass membrane protein</topology>
    </subcellularLocation>
</comment>
<dbReference type="Proteomes" id="UP000029033">
    <property type="component" value="Unassembled WGS sequence"/>
</dbReference>
<sequence length="459" mass="47579">MKQSSHSGASLPENDHAGIVADDARPSLWKTTDYGPWLVADTSGTLGASMAGFAIPLIVLAVTGSAAQASLVSAVQSCVSAATNIPGGLLQDRCDRRMLLLIWSATGVLLFGGAGLLGRMGWLGVAGLMVLAILLGLRSGLLGNTSNAMLRGVVPDRELARAMSLNSARDAVINLASDPISGMLMHMGNTVPLLSGAVMNVISMIGAWRIRRYWKVGDDDGNGDGGDGGRHGGPSGSTVRKEMEIGWRVAFSGMEWLFRWPFQRCVIIASMAFNGSINALLLITQMQVTRQTGSTFVAAMVGTIGSVGMLIGAAAAAGIIDRLRGGIIICLSFWLMAVGSFGVALMPNVWGKGLLLFVGLLMLPAGNAVAGGYLSILVSKGNQGRLGAAQTLCGMGAYALLTAAGGVMMDRFGYTTAALALAGIMGIAALIASSNGVLRSIPKPDAWQGHIERCGLQRF</sequence>
<feature type="transmembrane region" description="Helical" evidence="6">
    <location>
        <begin position="326"/>
        <end position="346"/>
    </location>
</feature>
<keyword evidence="5 6" id="KW-0472">Membrane</keyword>
<evidence type="ECO:0000256" key="6">
    <source>
        <dbReference type="SAM" id="Phobius"/>
    </source>
</evidence>
<keyword evidence="2" id="KW-1003">Cell membrane</keyword>
<dbReference type="PANTHER" id="PTHR23513:SF11">
    <property type="entry name" value="STAPHYLOFERRIN A TRANSPORTER"/>
    <property type="match status" value="1"/>
</dbReference>
<feature type="transmembrane region" description="Helical" evidence="6">
    <location>
        <begin position="122"/>
        <end position="141"/>
    </location>
</feature>
<dbReference type="InterPro" id="IPR036259">
    <property type="entry name" value="MFS_trans_sf"/>
</dbReference>
<dbReference type="GO" id="GO:0022857">
    <property type="term" value="F:transmembrane transporter activity"/>
    <property type="evidence" value="ECO:0007669"/>
    <property type="project" value="InterPro"/>
</dbReference>
<evidence type="ECO:0000256" key="2">
    <source>
        <dbReference type="ARBA" id="ARBA00022475"/>
    </source>
</evidence>
<dbReference type="PANTHER" id="PTHR23513">
    <property type="entry name" value="INTEGRAL MEMBRANE EFFLUX PROTEIN-RELATED"/>
    <property type="match status" value="1"/>
</dbReference>
<dbReference type="SUPFAM" id="SSF103473">
    <property type="entry name" value="MFS general substrate transporter"/>
    <property type="match status" value="1"/>
</dbReference>
<dbReference type="OrthoDB" id="4965946at2"/>
<feature type="transmembrane region" description="Helical" evidence="6">
    <location>
        <begin position="414"/>
        <end position="432"/>
    </location>
</feature>
<gene>
    <name evidence="7" type="ORF">BSCA_0520</name>
</gene>
<feature type="transmembrane region" description="Helical" evidence="6">
    <location>
        <begin position="295"/>
        <end position="320"/>
    </location>
</feature>
<dbReference type="AlphaFoldDB" id="A0A087DIY9"/>
<protein>
    <submittedName>
        <fullName evidence="7">MFS transporter</fullName>
    </submittedName>
</protein>
<dbReference type="GeneID" id="85165443"/>
<dbReference type="Pfam" id="PF07690">
    <property type="entry name" value="MFS_1"/>
    <property type="match status" value="1"/>
</dbReference>
<evidence type="ECO:0000256" key="3">
    <source>
        <dbReference type="ARBA" id="ARBA00022692"/>
    </source>
</evidence>
<keyword evidence="3 6" id="KW-0812">Transmembrane</keyword>
<evidence type="ECO:0000256" key="5">
    <source>
        <dbReference type="ARBA" id="ARBA00023136"/>
    </source>
</evidence>
<dbReference type="GO" id="GO:0005886">
    <property type="term" value="C:plasma membrane"/>
    <property type="evidence" value="ECO:0007669"/>
    <property type="project" value="UniProtKB-SubCell"/>
</dbReference>
<dbReference type="EMBL" id="JGZO01000002">
    <property type="protein sequence ID" value="KFI95489.1"/>
    <property type="molecule type" value="Genomic_DNA"/>
</dbReference>
<dbReference type="Gene3D" id="1.20.1250.20">
    <property type="entry name" value="MFS general substrate transporter like domains"/>
    <property type="match status" value="1"/>
</dbReference>
<accession>A0A087DIY9</accession>
<name>A0A087DIY9_9BIFI</name>
<dbReference type="eggNOG" id="COG0477">
    <property type="taxonomic scope" value="Bacteria"/>
</dbReference>